<evidence type="ECO:0000313" key="2">
    <source>
        <dbReference type="Proteomes" id="UP000702425"/>
    </source>
</evidence>
<dbReference type="EMBL" id="SRRZ01000081">
    <property type="protein sequence ID" value="NQE36324.1"/>
    <property type="molecule type" value="Genomic_DNA"/>
</dbReference>
<comment type="caution">
    <text evidence="1">The sequence shown here is derived from an EMBL/GenBank/DDBJ whole genome shotgun (WGS) entry which is preliminary data.</text>
</comment>
<dbReference type="Gene3D" id="3.40.960.10">
    <property type="entry name" value="VSR Endonuclease"/>
    <property type="match status" value="1"/>
</dbReference>
<proteinExistence type="predicted"/>
<evidence type="ECO:0008006" key="3">
    <source>
        <dbReference type="Google" id="ProtNLM"/>
    </source>
</evidence>
<sequence>MTSNPSRQLINDIEALLATSARLFASEGSMREVAILANAEYSITQCYHDEDGQEFCENTYHLYLQVPDSLYSQISDEIEVCEELILKKARILLKPYREDKLAYLSISPILSAGEEWREKAKNWVTGKGVNNQGRVRSDNIASRTVDGLLFRSQNEELFYKALKSLGVSFAPLPVFIRGGKTYSRIEPDFVIVKNGVVLVVEVDGDTVHNETPAEAHDRTTMLAHEGVHIERIRASECQNQEQAIACAKRIVQVIDKIKSSR</sequence>
<organism evidence="1 2">
    <name type="scientific">Microcoleus asticus IPMA8</name>
    <dbReference type="NCBI Taxonomy" id="2563858"/>
    <lineage>
        <taxon>Bacteria</taxon>
        <taxon>Bacillati</taxon>
        <taxon>Cyanobacteriota</taxon>
        <taxon>Cyanophyceae</taxon>
        <taxon>Oscillatoriophycideae</taxon>
        <taxon>Oscillatoriales</taxon>
        <taxon>Microcoleaceae</taxon>
        <taxon>Microcoleus</taxon>
        <taxon>Microcoleus asticus</taxon>
    </lineage>
</organism>
<dbReference type="RefSeq" id="WP_172190239.1">
    <property type="nucleotide sequence ID" value="NZ_CAWPPK010000298.1"/>
</dbReference>
<protein>
    <recommendedName>
        <fullName evidence="3">DUF559 domain-containing protein</fullName>
    </recommendedName>
</protein>
<evidence type="ECO:0000313" key="1">
    <source>
        <dbReference type="EMBL" id="NQE36324.1"/>
    </source>
</evidence>
<accession>A0ABX2D0Y9</accession>
<gene>
    <name evidence="1" type="ORF">E5S67_04088</name>
</gene>
<keyword evidence="2" id="KW-1185">Reference proteome</keyword>
<reference evidence="1 2" key="1">
    <citation type="journal article" date="2020" name="Sci. Rep.">
        <title>A novel cyanobacterial geosmin producer, revising GeoA distribution and dispersion patterns in Bacteria.</title>
        <authorList>
            <person name="Churro C."/>
            <person name="Semedo-Aguiar A.P."/>
            <person name="Silva A.D."/>
            <person name="Pereira-Leal J.B."/>
            <person name="Leite R.B."/>
        </authorList>
    </citation>
    <scope>NUCLEOTIDE SEQUENCE [LARGE SCALE GENOMIC DNA]</scope>
    <source>
        <strain evidence="1 2">IPMA8</strain>
    </source>
</reference>
<name>A0ABX2D0Y9_9CYAN</name>
<dbReference type="Proteomes" id="UP000702425">
    <property type="component" value="Unassembled WGS sequence"/>
</dbReference>